<comment type="caution">
    <text evidence="3">The sequence shown here is derived from an EMBL/GenBank/DDBJ whole genome shotgun (WGS) entry which is preliminary data.</text>
</comment>
<dbReference type="Pfam" id="PF00071">
    <property type="entry name" value="Ras"/>
    <property type="match status" value="1"/>
</dbReference>
<evidence type="ECO:0000256" key="2">
    <source>
        <dbReference type="ARBA" id="ARBA00022741"/>
    </source>
</evidence>
<dbReference type="AlphaFoldDB" id="A0A3M6TYU0"/>
<proteinExistence type="inferred from homology"/>
<comment type="similarity">
    <text evidence="1">Belongs to the small GTPase superfamily. Rab family.</text>
</comment>
<protein>
    <recommendedName>
        <fullName evidence="5">Small monomeric GTPase</fullName>
    </recommendedName>
</protein>
<evidence type="ECO:0000256" key="1">
    <source>
        <dbReference type="ARBA" id="ARBA00006270"/>
    </source>
</evidence>
<organism evidence="3 4">
    <name type="scientific">Pocillopora damicornis</name>
    <name type="common">Cauliflower coral</name>
    <name type="synonym">Millepora damicornis</name>
    <dbReference type="NCBI Taxonomy" id="46731"/>
    <lineage>
        <taxon>Eukaryota</taxon>
        <taxon>Metazoa</taxon>
        <taxon>Cnidaria</taxon>
        <taxon>Anthozoa</taxon>
        <taxon>Hexacorallia</taxon>
        <taxon>Scleractinia</taxon>
        <taxon>Astrocoeniina</taxon>
        <taxon>Pocilloporidae</taxon>
        <taxon>Pocillopora</taxon>
    </lineage>
</organism>
<reference evidence="3 4" key="1">
    <citation type="journal article" date="2018" name="Sci. Rep.">
        <title>Comparative analysis of the Pocillopora damicornis genome highlights role of immune system in coral evolution.</title>
        <authorList>
            <person name="Cunning R."/>
            <person name="Bay R.A."/>
            <person name="Gillette P."/>
            <person name="Baker A.C."/>
            <person name="Traylor-Knowles N."/>
        </authorList>
    </citation>
    <scope>NUCLEOTIDE SEQUENCE [LARGE SCALE GENOMIC DNA]</scope>
    <source>
        <strain evidence="3">RSMAS</strain>
        <tissue evidence="3">Whole animal</tissue>
    </source>
</reference>
<keyword evidence="4" id="KW-1185">Reference proteome</keyword>
<dbReference type="InterPro" id="IPR001806">
    <property type="entry name" value="Small_GTPase"/>
</dbReference>
<dbReference type="SUPFAM" id="SSF52540">
    <property type="entry name" value="P-loop containing nucleoside triphosphate hydrolases"/>
    <property type="match status" value="1"/>
</dbReference>
<name>A0A3M6TYU0_POCDA</name>
<dbReference type="NCBIfam" id="TIGR00231">
    <property type="entry name" value="small_GTP"/>
    <property type="match status" value="1"/>
</dbReference>
<accession>A0A3M6TYU0</accession>
<dbReference type="PROSITE" id="PS51419">
    <property type="entry name" value="RAB"/>
    <property type="match status" value="1"/>
</dbReference>
<dbReference type="Proteomes" id="UP000275408">
    <property type="component" value="Unassembled WGS sequence"/>
</dbReference>
<dbReference type="GO" id="GO:0003924">
    <property type="term" value="F:GTPase activity"/>
    <property type="evidence" value="ECO:0007669"/>
    <property type="project" value="InterPro"/>
</dbReference>
<evidence type="ECO:0000313" key="3">
    <source>
        <dbReference type="EMBL" id="RMX46552.1"/>
    </source>
</evidence>
<sequence>MVNTYKVVLCGKTGVGKTSIFQRMCGSKGTLKSGKAVQKTMMNHERQVIVKIDDSDDTVQFNLWDTVGLEEYAQLTRSQFLLSQAVLFVYSADDRDSLSQVAELLQLAKINAQGACFILITNKIDMTETVSADDISECFPNNPFTLTFRTSALTGDGIQEMVQSVARHLFWKATPMKSIGRHTLRGGGASFNNSSTHCNNGSLEVIQLNIEEKQVPRRKKKCCHH</sequence>
<dbReference type="Gene3D" id="3.40.50.300">
    <property type="entry name" value="P-loop containing nucleotide triphosphate hydrolases"/>
    <property type="match status" value="1"/>
</dbReference>
<dbReference type="SMART" id="SM00174">
    <property type="entry name" value="RHO"/>
    <property type="match status" value="1"/>
</dbReference>
<gene>
    <name evidence="3" type="ORF">pdam_00020926</name>
</gene>
<dbReference type="GO" id="GO:0005525">
    <property type="term" value="F:GTP binding"/>
    <property type="evidence" value="ECO:0007669"/>
    <property type="project" value="InterPro"/>
</dbReference>
<dbReference type="STRING" id="46731.A0A3M6TYU0"/>
<dbReference type="OrthoDB" id="28034at2759"/>
<dbReference type="SMART" id="SM00173">
    <property type="entry name" value="RAS"/>
    <property type="match status" value="1"/>
</dbReference>
<keyword evidence="2" id="KW-0547">Nucleotide-binding</keyword>
<dbReference type="InterPro" id="IPR005225">
    <property type="entry name" value="Small_GTP-bd"/>
</dbReference>
<dbReference type="PRINTS" id="PR00449">
    <property type="entry name" value="RASTRNSFRMNG"/>
</dbReference>
<dbReference type="InterPro" id="IPR027417">
    <property type="entry name" value="P-loop_NTPase"/>
</dbReference>
<dbReference type="OMA" id="ENGMSSW"/>
<evidence type="ECO:0008006" key="5">
    <source>
        <dbReference type="Google" id="ProtNLM"/>
    </source>
</evidence>
<dbReference type="PANTHER" id="PTHR47978">
    <property type="match status" value="1"/>
</dbReference>
<dbReference type="SMART" id="SM00175">
    <property type="entry name" value="RAB"/>
    <property type="match status" value="1"/>
</dbReference>
<evidence type="ECO:0000313" key="4">
    <source>
        <dbReference type="Proteomes" id="UP000275408"/>
    </source>
</evidence>
<dbReference type="EMBL" id="RCHS01002678">
    <property type="protein sequence ID" value="RMX46552.1"/>
    <property type="molecule type" value="Genomic_DNA"/>
</dbReference>